<evidence type="ECO:0000313" key="2">
    <source>
        <dbReference type="EMBL" id="ASZ09353.1"/>
    </source>
</evidence>
<keyword evidence="3" id="KW-1185">Reference proteome</keyword>
<gene>
    <name evidence="2" type="ORF">CK556_03285</name>
</gene>
<evidence type="ECO:0000256" key="1">
    <source>
        <dbReference type="SAM" id="Phobius"/>
    </source>
</evidence>
<keyword evidence="1" id="KW-0812">Transmembrane</keyword>
<keyword evidence="1" id="KW-1133">Transmembrane helix</keyword>
<evidence type="ECO:0000313" key="3">
    <source>
        <dbReference type="Proteomes" id="UP000232229"/>
    </source>
</evidence>
<keyword evidence="1" id="KW-0472">Membrane</keyword>
<dbReference type="AlphaFoldDB" id="A0A249SP32"/>
<feature type="transmembrane region" description="Helical" evidence="1">
    <location>
        <begin position="20"/>
        <end position="43"/>
    </location>
</feature>
<dbReference type="KEGG" id="mchc:CK556_03285"/>
<sequence>MREKIKCKFDNKSIYKWKDLKNAFAFLIWGINSYPLFLLYILFPKLEYFFGNFYFNFNK</sequence>
<organism evidence="2 3">
    <name type="scientific">Mesoplasma chauliocola</name>
    <dbReference type="NCBI Taxonomy" id="216427"/>
    <lineage>
        <taxon>Bacteria</taxon>
        <taxon>Bacillati</taxon>
        <taxon>Mycoplasmatota</taxon>
        <taxon>Mollicutes</taxon>
        <taxon>Entomoplasmatales</taxon>
        <taxon>Entomoplasmataceae</taxon>
        <taxon>Mesoplasma</taxon>
    </lineage>
</organism>
<name>A0A249SP32_9MOLU</name>
<dbReference type="Proteomes" id="UP000232229">
    <property type="component" value="Chromosome"/>
</dbReference>
<proteinExistence type="predicted"/>
<protein>
    <submittedName>
        <fullName evidence="2">Uncharacterized protein</fullName>
    </submittedName>
</protein>
<dbReference type="EMBL" id="CP023173">
    <property type="protein sequence ID" value="ASZ09353.1"/>
    <property type="molecule type" value="Genomic_DNA"/>
</dbReference>
<reference evidence="2 3" key="1">
    <citation type="submission" date="2017-08" db="EMBL/GenBank/DDBJ databases">
        <title>Complete Genome Sequence of Mesoplasma chauliocola.</title>
        <authorList>
            <person name="Knight T.F.Jr."/>
            <person name="Citino T."/>
        </authorList>
    </citation>
    <scope>NUCLEOTIDE SEQUENCE [LARGE SCALE GENOMIC DNA]</scope>
    <source>
        <strain evidence="2 3">CHPA-2</strain>
    </source>
</reference>
<accession>A0A249SP32</accession>